<proteinExistence type="inferred from homology"/>
<dbReference type="PANTHER" id="PTHR13789:SF306">
    <property type="entry name" value="HYDROXYLASE, PUTATIVE-RELATED"/>
    <property type="match status" value="1"/>
</dbReference>
<keyword evidence="4" id="KW-0560">Oxidoreductase</keyword>
<dbReference type="GeneID" id="89979446"/>
<evidence type="ECO:0000256" key="2">
    <source>
        <dbReference type="ARBA" id="ARBA00022630"/>
    </source>
</evidence>
<dbReference type="GO" id="GO:0004497">
    <property type="term" value="F:monooxygenase activity"/>
    <property type="evidence" value="ECO:0007669"/>
    <property type="project" value="UniProtKB-KW"/>
</dbReference>
<feature type="domain" description="FAD-binding" evidence="7">
    <location>
        <begin position="20"/>
        <end position="368"/>
    </location>
</feature>
<keyword evidence="5" id="KW-0503">Monooxygenase</keyword>
<dbReference type="Pfam" id="PF01494">
    <property type="entry name" value="FAD_binding_3"/>
    <property type="match status" value="1"/>
</dbReference>
<dbReference type="FunFam" id="3.50.50.60:FF:000115">
    <property type="entry name" value="Salicylate hydroxylase, putative"/>
    <property type="match status" value="1"/>
</dbReference>
<dbReference type="InterPro" id="IPR002938">
    <property type="entry name" value="FAD-bd"/>
</dbReference>
<protein>
    <recommendedName>
        <fullName evidence="7">FAD-binding domain-containing protein</fullName>
    </recommendedName>
</protein>
<dbReference type="RefSeq" id="XP_064700084.1">
    <property type="nucleotide sequence ID" value="XM_064854825.1"/>
</dbReference>
<keyword evidence="9" id="KW-1185">Reference proteome</keyword>
<feature type="region of interest" description="Disordered" evidence="6">
    <location>
        <begin position="379"/>
        <end position="417"/>
    </location>
</feature>
<dbReference type="Gene3D" id="3.50.50.60">
    <property type="entry name" value="FAD/NAD(P)-binding domain"/>
    <property type="match status" value="1"/>
</dbReference>
<evidence type="ECO:0000256" key="3">
    <source>
        <dbReference type="ARBA" id="ARBA00022827"/>
    </source>
</evidence>
<name>A0AAV9MTX5_9EURO</name>
<dbReference type="InterPro" id="IPR050493">
    <property type="entry name" value="FAD-dep_Monooxygenase_BioMet"/>
</dbReference>
<evidence type="ECO:0000256" key="1">
    <source>
        <dbReference type="ARBA" id="ARBA00007992"/>
    </source>
</evidence>
<accession>A0AAV9MTX5</accession>
<feature type="compositionally biased region" description="Basic and acidic residues" evidence="6">
    <location>
        <begin position="379"/>
        <end position="402"/>
    </location>
</feature>
<dbReference type="InterPro" id="IPR036188">
    <property type="entry name" value="FAD/NAD-bd_sf"/>
</dbReference>
<evidence type="ECO:0000256" key="5">
    <source>
        <dbReference type="ARBA" id="ARBA00023033"/>
    </source>
</evidence>
<evidence type="ECO:0000313" key="9">
    <source>
        <dbReference type="Proteomes" id="UP001358417"/>
    </source>
</evidence>
<comment type="caution">
    <text evidence="8">The sequence shown here is derived from an EMBL/GenBank/DDBJ whole genome shotgun (WGS) entry which is preliminary data.</text>
</comment>
<keyword evidence="3" id="KW-0274">FAD</keyword>
<evidence type="ECO:0000313" key="8">
    <source>
        <dbReference type="EMBL" id="KAK5044420.1"/>
    </source>
</evidence>
<keyword evidence="2" id="KW-0285">Flavoprotein</keyword>
<dbReference type="GO" id="GO:0071949">
    <property type="term" value="F:FAD binding"/>
    <property type="evidence" value="ECO:0007669"/>
    <property type="project" value="InterPro"/>
</dbReference>
<reference evidence="8 9" key="1">
    <citation type="submission" date="2023-08" db="EMBL/GenBank/DDBJ databases">
        <title>Black Yeasts Isolated from many extreme environments.</title>
        <authorList>
            <person name="Coleine C."/>
            <person name="Stajich J.E."/>
            <person name="Selbmann L."/>
        </authorList>
    </citation>
    <scope>NUCLEOTIDE SEQUENCE [LARGE SCALE GENOMIC DNA]</scope>
    <source>
        <strain evidence="8 9">CCFEE 5792</strain>
    </source>
</reference>
<evidence type="ECO:0000259" key="7">
    <source>
        <dbReference type="Pfam" id="PF01494"/>
    </source>
</evidence>
<dbReference type="SUPFAM" id="SSF54373">
    <property type="entry name" value="FAD-linked reductases, C-terminal domain"/>
    <property type="match status" value="1"/>
</dbReference>
<dbReference type="PANTHER" id="PTHR13789">
    <property type="entry name" value="MONOOXYGENASE"/>
    <property type="match status" value="1"/>
</dbReference>
<dbReference type="AlphaFoldDB" id="A0AAV9MTX5"/>
<dbReference type="Proteomes" id="UP001358417">
    <property type="component" value="Unassembled WGS sequence"/>
</dbReference>
<organism evidence="8 9">
    <name type="scientific">Exophiala bonariae</name>
    <dbReference type="NCBI Taxonomy" id="1690606"/>
    <lineage>
        <taxon>Eukaryota</taxon>
        <taxon>Fungi</taxon>
        <taxon>Dikarya</taxon>
        <taxon>Ascomycota</taxon>
        <taxon>Pezizomycotina</taxon>
        <taxon>Eurotiomycetes</taxon>
        <taxon>Chaetothyriomycetidae</taxon>
        <taxon>Chaetothyriales</taxon>
        <taxon>Herpotrichiellaceae</taxon>
        <taxon>Exophiala</taxon>
    </lineage>
</organism>
<evidence type="ECO:0000256" key="4">
    <source>
        <dbReference type="ARBA" id="ARBA00023002"/>
    </source>
</evidence>
<gene>
    <name evidence="8" type="ORF">LTR84_011292</name>
</gene>
<dbReference type="SUPFAM" id="SSF51905">
    <property type="entry name" value="FAD/NAD(P)-binding domain"/>
    <property type="match status" value="1"/>
</dbReference>
<dbReference type="EMBL" id="JAVRRD010000051">
    <property type="protein sequence ID" value="KAK5044420.1"/>
    <property type="molecule type" value="Genomic_DNA"/>
</dbReference>
<comment type="similarity">
    <text evidence="1">Belongs to the paxM FAD-dependent monooxygenase family.</text>
</comment>
<dbReference type="PRINTS" id="PR00420">
    <property type="entry name" value="RNGMNOXGNASE"/>
</dbReference>
<evidence type="ECO:0000256" key="6">
    <source>
        <dbReference type="SAM" id="MobiDB-lite"/>
    </source>
</evidence>
<sequence length="449" mass="49353">MPGFTSTSEKTAVGPHLRLRIVICGAGLGGLGAAIGLARKGHEVVVLEGASQLSEVGAGIQIPPNSMRVLDAYGLSKRLQQWVERPRNIALRRYATGQILGVTPLHPRLTETYGFPYLLIHRADYQRILHEEAKSLGVEVQMSTRVVSVNTEVPLVTTETGQEFAADVIVGADGIRSRVRESVIPDQVIEPSSSSNCAFRATVTSDDMLSDPEVAHLMSDVNANSWIGHRRHVMAYPIRQGAMYNLVMSHPGQAAPGKWNEPGNLDEMKATYDDFDPVLKRVLGKVKGCLKWKLADLPPLTNWVSKSGRVVLIGDAAHAMVPYLAQGASMAIEDGAALAECLSRVQSQDQISQYLGLFETVRKSRCERIQECSRLNGERWHMPDGPEQEARDRALGKDHMSEEATATNGEDSHPNLWSDKGFQPWLFGYDVFTETSQALDRAEQSKFGQ</sequence>